<dbReference type="CDD" id="cd03249">
    <property type="entry name" value="ABC_MTABC3_MDL1_MDL2"/>
    <property type="match status" value="1"/>
</dbReference>
<keyword evidence="7 9" id="KW-0472">Membrane</keyword>
<keyword evidence="4" id="KW-0547">Nucleotide-binding</keyword>
<dbReference type="SUPFAM" id="SSF90123">
    <property type="entry name" value="ABC transporter transmembrane region"/>
    <property type="match status" value="2"/>
</dbReference>
<dbReference type="PROSITE" id="PS00211">
    <property type="entry name" value="ABC_TRANSPORTER_1"/>
    <property type="match status" value="2"/>
</dbReference>
<comment type="subcellular location">
    <subcellularLocation>
        <location evidence="1">Membrane</location>
        <topology evidence="1">Multi-pass membrane protein</topology>
    </subcellularLocation>
</comment>
<feature type="transmembrane region" description="Helical" evidence="9">
    <location>
        <begin position="770"/>
        <end position="790"/>
    </location>
</feature>
<dbReference type="Pfam" id="PF00005">
    <property type="entry name" value="ABC_tran"/>
    <property type="match status" value="2"/>
</dbReference>
<evidence type="ECO:0000256" key="4">
    <source>
        <dbReference type="ARBA" id="ARBA00022741"/>
    </source>
</evidence>
<evidence type="ECO:0000256" key="5">
    <source>
        <dbReference type="ARBA" id="ARBA00022840"/>
    </source>
</evidence>
<feature type="transmembrane region" description="Helical" evidence="9">
    <location>
        <begin position="911"/>
        <end position="932"/>
    </location>
</feature>
<evidence type="ECO:0000256" key="1">
    <source>
        <dbReference type="ARBA" id="ARBA00004141"/>
    </source>
</evidence>
<proteinExistence type="inferred from homology"/>
<evidence type="ECO:0008006" key="14">
    <source>
        <dbReference type="Google" id="ProtNLM"/>
    </source>
</evidence>
<feature type="domain" description="ABC transmembrane type-1" evidence="11">
    <location>
        <begin position="52"/>
        <end position="343"/>
    </location>
</feature>
<keyword evidence="13" id="KW-1185">Reference proteome</keyword>
<dbReference type="Pfam" id="PF00664">
    <property type="entry name" value="ABC_membrane"/>
    <property type="match status" value="2"/>
</dbReference>
<keyword evidence="5" id="KW-0067">ATP-binding</keyword>
<evidence type="ECO:0000259" key="10">
    <source>
        <dbReference type="PROSITE" id="PS50893"/>
    </source>
</evidence>
<evidence type="ECO:0000256" key="7">
    <source>
        <dbReference type="ARBA" id="ARBA00023136"/>
    </source>
</evidence>
<protein>
    <recommendedName>
        <fullName evidence="14">ABC transporter</fullName>
    </recommendedName>
</protein>
<dbReference type="InterPro" id="IPR003593">
    <property type="entry name" value="AAA+_ATPase"/>
</dbReference>
<organism evidence="12 13">
    <name type="scientific">Neonectria punicea</name>
    <dbReference type="NCBI Taxonomy" id="979145"/>
    <lineage>
        <taxon>Eukaryota</taxon>
        <taxon>Fungi</taxon>
        <taxon>Dikarya</taxon>
        <taxon>Ascomycota</taxon>
        <taxon>Pezizomycotina</taxon>
        <taxon>Sordariomycetes</taxon>
        <taxon>Hypocreomycetidae</taxon>
        <taxon>Hypocreales</taxon>
        <taxon>Nectriaceae</taxon>
        <taxon>Neonectria</taxon>
    </lineage>
</organism>
<evidence type="ECO:0000256" key="3">
    <source>
        <dbReference type="ARBA" id="ARBA00022692"/>
    </source>
</evidence>
<feature type="domain" description="ABC transmembrane type-1" evidence="11">
    <location>
        <begin position="653"/>
        <end position="940"/>
    </location>
</feature>
<feature type="transmembrane region" description="Helical" evidence="9">
    <location>
        <begin position="317"/>
        <end position="337"/>
    </location>
</feature>
<feature type="domain" description="ABC transporter" evidence="10">
    <location>
        <begin position="334"/>
        <end position="574"/>
    </location>
</feature>
<dbReference type="SUPFAM" id="SSF52540">
    <property type="entry name" value="P-loop containing nucleoside triphosphate hydrolases"/>
    <property type="match status" value="2"/>
</dbReference>
<evidence type="ECO:0000313" key="13">
    <source>
        <dbReference type="Proteomes" id="UP001498476"/>
    </source>
</evidence>
<feature type="domain" description="ABC transporter" evidence="10">
    <location>
        <begin position="975"/>
        <end position="1221"/>
    </location>
</feature>
<evidence type="ECO:0000256" key="6">
    <source>
        <dbReference type="ARBA" id="ARBA00022989"/>
    </source>
</evidence>
<feature type="transmembrane region" description="Helical" evidence="9">
    <location>
        <begin position="276"/>
        <end position="297"/>
    </location>
</feature>
<dbReference type="PANTHER" id="PTHR43394:SF27">
    <property type="entry name" value="ATP-DEPENDENT TRANSLOCASE ABCB1-LIKE"/>
    <property type="match status" value="1"/>
</dbReference>
<dbReference type="InterPro" id="IPR003439">
    <property type="entry name" value="ABC_transporter-like_ATP-bd"/>
</dbReference>
<dbReference type="PROSITE" id="PS50929">
    <property type="entry name" value="ABC_TM1F"/>
    <property type="match status" value="2"/>
</dbReference>
<feature type="transmembrane region" description="Helical" evidence="9">
    <location>
        <begin position="52"/>
        <end position="79"/>
    </location>
</feature>
<evidence type="ECO:0000259" key="11">
    <source>
        <dbReference type="PROSITE" id="PS50929"/>
    </source>
</evidence>
<dbReference type="Gene3D" id="1.20.1560.10">
    <property type="entry name" value="ABC transporter type 1, transmembrane domain"/>
    <property type="match status" value="2"/>
</dbReference>
<evidence type="ECO:0000256" key="8">
    <source>
        <dbReference type="SAM" id="MobiDB-lite"/>
    </source>
</evidence>
<dbReference type="PROSITE" id="PS50893">
    <property type="entry name" value="ABC_TRANSPORTER_2"/>
    <property type="match status" value="2"/>
</dbReference>
<dbReference type="InterPro" id="IPR027417">
    <property type="entry name" value="P-loop_NTPase"/>
</dbReference>
<dbReference type="InterPro" id="IPR017871">
    <property type="entry name" value="ABC_transporter-like_CS"/>
</dbReference>
<dbReference type="CDD" id="cd18578">
    <property type="entry name" value="ABC_6TM_Pgp_ABCB1_D2_like"/>
    <property type="match status" value="1"/>
</dbReference>
<accession>A0ABR1HJH0</accession>
<dbReference type="Proteomes" id="UP001498476">
    <property type="component" value="Unassembled WGS sequence"/>
</dbReference>
<reference evidence="12 13" key="1">
    <citation type="journal article" date="2025" name="Microbiol. Resour. Announc.">
        <title>Draft genome sequences for Neonectria magnoliae and Neonectria punicea, canker pathogens of Liriodendron tulipifera and Acer saccharum in West Virginia.</title>
        <authorList>
            <person name="Petronek H.M."/>
            <person name="Kasson M.T."/>
            <person name="Metheny A.M."/>
            <person name="Stauder C.M."/>
            <person name="Lovett B."/>
            <person name="Lynch S.C."/>
            <person name="Garnas J.R."/>
            <person name="Kasson L.R."/>
            <person name="Stajich J.E."/>
        </authorList>
    </citation>
    <scope>NUCLEOTIDE SEQUENCE [LARGE SCALE GENOMIC DNA]</scope>
    <source>
        <strain evidence="12 13">NRRL 64653</strain>
    </source>
</reference>
<dbReference type="InterPro" id="IPR036640">
    <property type="entry name" value="ABC1_TM_sf"/>
</dbReference>
<keyword evidence="3 9" id="KW-0812">Transmembrane</keyword>
<feature type="transmembrane region" description="Helical" evidence="9">
    <location>
        <begin position="878"/>
        <end position="899"/>
    </location>
</feature>
<evidence type="ECO:0000313" key="12">
    <source>
        <dbReference type="EMBL" id="KAK7421358.1"/>
    </source>
</evidence>
<dbReference type="Gene3D" id="3.40.50.300">
    <property type="entry name" value="P-loop containing nucleotide triphosphate hydrolases"/>
    <property type="match status" value="2"/>
</dbReference>
<keyword evidence="6 9" id="KW-1133">Transmembrane helix</keyword>
<name>A0ABR1HJH0_9HYPO</name>
<feature type="transmembrane region" description="Helical" evidence="9">
    <location>
        <begin position="796"/>
        <end position="816"/>
    </location>
</feature>
<feature type="region of interest" description="Disordered" evidence="8">
    <location>
        <begin position="1"/>
        <end position="29"/>
    </location>
</feature>
<evidence type="ECO:0000256" key="2">
    <source>
        <dbReference type="ARBA" id="ARBA00007577"/>
    </source>
</evidence>
<feature type="transmembrane region" description="Helical" evidence="9">
    <location>
        <begin position="693"/>
        <end position="720"/>
    </location>
</feature>
<comment type="caution">
    <text evidence="12">The sequence shown here is derived from an EMBL/GenBank/DDBJ whole genome shotgun (WGS) entry which is preliminary data.</text>
</comment>
<dbReference type="EMBL" id="JAZAVJ010000023">
    <property type="protein sequence ID" value="KAK7421358.1"/>
    <property type="molecule type" value="Genomic_DNA"/>
</dbReference>
<feature type="transmembrane region" description="Helical" evidence="9">
    <location>
        <begin position="175"/>
        <end position="193"/>
    </location>
</feature>
<dbReference type="SMART" id="SM00382">
    <property type="entry name" value="AAA"/>
    <property type="match status" value="2"/>
</dbReference>
<feature type="transmembrane region" description="Helical" evidence="9">
    <location>
        <begin position="99"/>
        <end position="123"/>
    </location>
</feature>
<dbReference type="InterPro" id="IPR011527">
    <property type="entry name" value="ABC1_TM_dom"/>
</dbReference>
<gene>
    <name evidence="12" type="ORF">QQX98_002252</name>
</gene>
<sequence>MGIDPATEEKGGVVVPSSNPTPVPDEPEEEGGWVAYKRILKHGGPLEHTLQAIAIVAAIASGAGIALQNLIFGNFVTIITDFTSGASSPSKFRDDVAELALYFVYLGIGRFFLSYAYNTLLTYSAYRIVRNIRHQYLRAALRQEVAYFDFGTGGSIATQATSNGRLIQSGIAEKLGLTFQGLSAFVTAFIIAFVVQWKLTLICLCIAPATTVVMGVVAGIEAGHESSILDIHAQANSFAEGVIGSARAVHAFEMRARLIDKFDKYLKDAHDVGDKISPLFGIMFSAEYTIIYLGFGLAFWQGIKMLSTGEIDNPGDIFAVLMSVTIAAISLTTLAPYSIDFSRAISAAAKLFQLMDRKSHIDPLEKSGEIPSETIGEVELENITFAYPTRPGTTVLDNFSLKVPAGKVTALVEPVLFEGTVFDNIKHGLIGTELENAPVEEQMARVQDAAKMAFAHEFITQLPDGYDTQIGQRGGLLSGGQKQRVAIARSVVSHPKVLLLDEATSALDPHAEGIVQQALDKASEGRTTIVIAHKLATIRKADNIVVMSKGCIIEQGTHDSLLDHHGVYARLVKIQNLTVSSEPSTSETEADDATTEVVDLDVSKTITHYATEVQEHMEIQKERDNYENYEQAGFISVVFRLLRETPELGWSYFFVLIGCLGGTGLFPGQAILLANVMDVFTMTGATMRDKGNFYASMFIVMAAGALVSYFLLGYGTNVVAQYLSHKLRRQSLFHMLRQDLQFFDRTENNTGALVSRVDANPQAILELMGFNIALIIVAILNVTVCSILAIAHDWKLGLVVVCAGLPPLVGCGYLKIRFDAKLDRKTSKRYSTSASIASEAVNAIRTVSSLAIEEAVLTKYVNELEHAVSGSTKDLLSIMIWFAFTQSIEYWFMALGFWYGCRLLSFGDITMYNFFVAFLGVFFSGQASAQLFQFSTSMTKGLNAANYIFWLSELQPTVQETAQNRDNGPKSGGPIALDHVRFSYPLRPHAHVLRGVNLHVKPGQFVALVGASGCGKSTMIAMLERFYDPTSGTINIDSSALPNLSPRLYRAMVGLVQQEPTLFQGSIRENIGLGIDVPTTTEQTSVSDDQIESALRAANAWDFVSSLPEGLATPAGSNGAQLSGGQRQRIAIARALIRNPKVLLLDEATSALDTESEKIVQSALAEAAKEGDRITIAVAHRLSTIKDADVICVFHGGKITEMGTHQELIAQGGMYRKMCEAQALE</sequence>
<dbReference type="CDD" id="cd18577">
    <property type="entry name" value="ABC_6TM_Pgp_ABCB1_D1_like"/>
    <property type="match status" value="1"/>
</dbReference>
<comment type="similarity">
    <text evidence="2">Belongs to the ABC transporter superfamily. ABCB family. Multidrug resistance exporter (TC 3.A.1.201) subfamily.</text>
</comment>
<dbReference type="PANTHER" id="PTHR43394">
    <property type="entry name" value="ATP-DEPENDENT PERMEASE MDL1, MITOCHONDRIAL"/>
    <property type="match status" value="1"/>
</dbReference>
<evidence type="ECO:0000256" key="9">
    <source>
        <dbReference type="SAM" id="Phobius"/>
    </source>
</evidence>
<dbReference type="InterPro" id="IPR039421">
    <property type="entry name" value="Type_1_exporter"/>
</dbReference>
<feature type="transmembrane region" description="Helical" evidence="9">
    <location>
        <begin position="650"/>
        <end position="673"/>
    </location>
</feature>